<sequence length="125" mass="13669">MHYLPSKRCSCAILTSVSLSAQTLIYGAAQISCGEDGPQILPSSAIDFDVHYGLDYVVFGFSYGGYQLAVSQTGRLCLSPTYSFGPWAGSLSEFKAWIRQFEGEPELELAAQYAELYLAGQAHRK</sequence>
<accession>A0ABP9V8G8</accession>
<feature type="signal peptide" evidence="1">
    <location>
        <begin position="1"/>
        <end position="21"/>
    </location>
</feature>
<keyword evidence="1" id="KW-0732">Signal</keyword>
<dbReference type="RefSeq" id="WP_353540278.1">
    <property type="nucleotide sequence ID" value="NZ_BAABRN010000001.1"/>
</dbReference>
<keyword evidence="3" id="KW-1185">Reference proteome</keyword>
<evidence type="ECO:0000313" key="3">
    <source>
        <dbReference type="Proteomes" id="UP001458946"/>
    </source>
</evidence>
<protein>
    <submittedName>
        <fullName evidence="2">Uncharacterized protein</fullName>
    </submittedName>
</protein>
<feature type="chain" id="PRO_5046852162" evidence="1">
    <location>
        <begin position="22"/>
        <end position="125"/>
    </location>
</feature>
<organism evidence="2 3">
    <name type="scientific">Deinococcus xinjiangensis</name>
    <dbReference type="NCBI Taxonomy" id="457454"/>
    <lineage>
        <taxon>Bacteria</taxon>
        <taxon>Thermotogati</taxon>
        <taxon>Deinococcota</taxon>
        <taxon>Deinococci</taxon>
        <taxon>Deinococcales</taxon>
        <taxon>Deinococcaceae</taxon>
        <taxon>Deinococcus</taxon>
    </lineage>
</organism>
<dbReference type="Proteomes" id="UP001458946">
    <property type="component" value="Unassembled WGS sequence"/>
</dbReference>
<comment type="caution">
    <text evidence="2">The sequence shown here is derived from an EMBL/GenBank/DDBJ whole genome shotgun (WGS) entry which is preliminary data.</text>
</comment>
<proteinExistence type="predicted"/>
<reference evidence="2 3" key="1">
    <citation type="submission" date="2024-02" db="EMBL/GenBank/DDBJ databases">
        <title>Deinococcus xinjiangensis NBRC 107630.</title>
        <authorList>
            <person name="Ichikawa N."/>
            <person name="Katano-Makiyama Y."/>
            <person name="Hidaka K."/>
        </authorList>
    </citation>
    <scope>NUCLEOTIDE SEQUENCE [LARGE SCALE GENOMIC DNA]</scope>
    <source>
        <strain evidence="2 3">NBRC 107630</strain>
    </source>
</reference>
<name>A0ABP9V8G8_9DEIO</name>
<evidence type="ECO:0000313" key="2">
    <source>
        <dbReference type="EMBL" id="GAA5500283.1"/>
    </source>
</evidence>
<gene>
    <name evidence="2" type="ORF">Dxin01_00003</name>
</gene>
<dbReference type="EMBL" id="BAABRN010000001">
    <property type="protein sequence ID" value="GAA5500283.1"/>
    <property type="molecule type" value="Genomic_DNA"/>
</dbReference>
<evidence type="ECO:0000256" key="1">
    <source>
        <dbReference type="SAM" id="SignalP"/>
    </source>
</evidence>